<dbReference type="CDD" id="cd00082">
    <property type="entry name" value="HisKA"/>
    <property type="match status" value="1"/>
</dbReference>
<keyword evidence="4" id="KW-1133">Transmembrane helix</keyword>
<keyword evidence="4" id="KW-0812">Transmembrane</keyword>
<name>A0A4U8TQS9_9HELI</name>
<keyword evidence="6" id="KW-0808">Transferase</keyword>
<feature type="transmembrane region" description="Helical" evidence="4">
    <location>
        <begin position="225"/>
        <end position="243"/>
    </location>
</feature>
<sequence length="466" mass="53095">MKAQPFSFKTNEGFHNSIVKILLLYVGTSAIFLGIFLYLFYENRINSLRLQQMIQMRNEYVYLVDFITQNLISPTLEQDSSKTSVRELDMQSLSKLQGQISSPFALVDKNKNVLFSTLTQMPKNLDSILSHQKELHLLYENNQFFVNFRRIPLEKIFTLPPYNLPKRNEKTSKVFNNLGLSLILQGELIGSTIWQPSHFATKPLEENIQTNYIASELDKLRLQSALILIFSLVAIGVVVYFLVKLSLRPVAEKFHTLNHFIKDSTHEINTPLSVILMGVAQLDKTKLDSKNLQTIRYIELGAQNLKSIYQNLIAFNFPLTNATKENLDLAKILKQRIEYFTPLITQKAIALQTEINPSFINANADNMKLLVDNLLSNAVKYTPRGGEIVIVLKKHFLSIKDSGCGIKEQNQKKIFERYTRFESHLGGFGIGLSLVKSVCELYGITITCQSGCNKGSEFILKWGESH</sequence>
<evidence type="ECO:0000256" key="1">
    <source>
        <dbReference type="ARBA" id="ARBA00000085"/>
    </source>
</evidence>
<evidence type="ECO:0000256" key="2">
    <source>
        <dbReference type="ARBA" id="ARBA00012438"/>
    </source>
</evidence>
<keyword evidence="4" id="KW-0472">Membrane</keyword>
<dbReference type="InterPro" id="IPR004358">
    <property type="entry name" value="Sig_transdc_His_kin-like_C"/>
</dbReference>
<dbReference type="Gene3D" id="1.10.287.130">
    <property type="match status" value="1"/>
</dbReference>
<feature type="transmembrane region" description="Helical" evidence="4">
    <location>
        <begin position="21"/>
        <end position="41"/>
    </location>
</feature>
<gene>
    <name evidence="6" type="ORF">LS65_003065</name>
</gene>
<feature type="domain" description="Histidine kinase" evidence="5">
    <location>
        <begin position="263"/>
        <end position="466"/>
    </location>
</feature>
<dbReference type="SUPFAM" id="SSF55874">
    <property type="entry name" value="ATPase domain of HSP90 chaperone/DNA topoisomerase II/histidine kinase"/>
    <property type="match status" value="1"/>
</dbReference>
<keyword evidence="7" id="KW-1185">Reference proteome</keyword>
<evidence type="ECO:0000256" key="3">
    <source>
        <dbReference type="ARBA" id="ARBA00022553"/>
    </source>
</evidence>
<comment type="catalytic activity">
    <reaction evidence="1">
        <text>ATP + protein L-histidine = ADP + protein N-phospho-L-histidine.</text>
        <dbReference type="EC" id="2.7.13.3"/>
    </reaction>
</comment>
<dbReference type="PANTHER" id="PTHR43547:SF2">
    <property type="entry name" value="HYBRID SIGNAL TRANSDUCTION HISTIDINE KINASE C"/>
    <property type="match status" value="1"/>
</dbReference>
<keyword evidence="3" id="KW-0597">Phosphoprotein</keyword>
<dbReference type="OrthoDB" id="9761634at2"/>
<dbReference type="Proteomes" id="UP000029707">
    <property type="component" value="Unassembled WGS sequence"/>
</dbReference>
<dbReference type="Gene3D" id="3.30.565.10">
    <property type="entry name" value="Histidine kinase-like ATPase, C-terminal domain"/>
    <property type="match status" value="1"/>
</dbReference>
<dbReference type="EC" id="2.7.13.3" evidence="2"/>
<dbReference type="AlphaFoldDB" id="A0A4U8TQS9"/>
<dbReference type="SUPFAM" id="SSF47384">
    <property type="entry name" value="Homodimeric domain of signal transducing histidine kinase"/>
    <property type="match status" value="1"/>
</dbReference>
<dbReference type="GO" id="GO:0000155">
    <property type="term" value="F:phosphorelay sensor kinase activity"/>
    <property type="evidence" value="ECO:0007669"/>
    <property type="project" value="InterPro"/>
</dbReference>
<keyword evidence="6" id="KW-0418">Kinase</keyword>
<evidence type="ECO:0000313" key="7">
    <source>
        <dbReference type="Proteomes" id="UP000029707"/>
    </source>
</evidence>
<dbReference type="EMBL" id="JRMQ02000002">
    <property type="protein sequence ID" value="TLE02917.1"/>
    <property type="molecule type" value="Genomic_DNA"/>
</dbReference>
<accession>A0A4U8TQS9</accession>
<dbReference type="GeneID" id="82320737"/>
<dbReference type="InterPro" id="IPR005467">
    <property type="entry name" value="His_kinase_dom"/>
</dbReference>
<dbReference type="InterPro" id="IPR036890">
    <property type="entry name" value="HATPase_C_sf"/>
</dbReference>
<comment type="caution">
    <text evidence="6">The sequence shown here is derived from an EMBL/GenBank/DDBJ whole genome shotgun (WGS) entry which is preliminary data.</text>
</comment>
<dbReference type="SMART" id="SM00387">
    <property type="entry name" value="HATPase_c"/>
    <property type="match status" value="1"/>
</dbReference>
<evidence type="ECO:0000256" key="4">
    <source>
        <dbReference type="SAM" id="Phobius"/>
    </source>
</evidence>
<dbReference type="PANTHER" id="PTHR43547">
    <property type="entry name" value="TWO-COMPONENT HISTIDINE KINASE"/>
    <property type="match status" value="1"/>
</dbReference>
<dbReference type="InterPro" id="IPR003594">
    <property type="entry name" value="HATPase_dom"/>
</dbReference>
<dbReference type="STRING" id="425400.LS65_06820"/>
<organism evidence="6 7">
    <name type="scientific">Helicobacter japonicus</name>
    <dbReference type="NCBI Taxonomy" id="425400"/>
    <lineage>
        <taxon>Bacteria</taxon>
        <taxon>Pseudomonadati</taxon>
        <taxon>Campylobacterota</taxon>
        <taxon>Epsilonproteobacteria</taxon>
        <taxon>Campylobacterales</taxon>
        <taxon>Helicobacteraceae</taxon>
        <taxon>Helicobacter</taxon>
    </lineage>
</organism>
<dbReference type="PROSITE" id="PS50109">
    <property type="entry name" value="HIS_KIN"/>
    <property type="match status" value="1"/>
</dbReference>
<evidence type="ECO:0000259" key="5">
    <source>
        <dbReference type="PROSITE" id="PS50109"/>
    </source>
</evidence>
<dbReference type="RefSeq" id="WP_034362601.1">
    <property type="nucleotide sequence ID" value="NZ_CAJUDB010000022.1"/>
</dbReference>
<protein>
    <recommendedName>
        <fullName evidence="2">histidine kinase</fullName>
        <ecNumber evidence="2">2.7.13.3</ecNumber>
    </recommendedName>
</protein>
<dbReference type="InterPro" id="IPR036097">
    <property type="entry name" value="HisK_dim/P_sf"/>
</dbReference>
<reference evidence="6 7" key="1">
    <citation type="journal article" date="2014" name="Genome Announc.">
        <title>Draft genome sequences of eight enterohepatic helicobacter species isolated from both laboratory and wild rodents.</title>
        <authorList>
            <person name="Sheh A."/>
            <person name="Shen Z."/>
            <person name="Fox J.G."/>
        </authorList>
    </citation>
    <scope>NUCLEOTIDE SEQUENCE [LARGE SCALE GENOMIC DNA]</scope>
    <source>
        <strain evidence="6 7">MIT 01-6451</strain>
    </source>
</reference>
<dbReference type="PRINTS" id="PR00344">
    <property type="entry name" value="BCTRLSENSOR"/>
</dbReference>
<evidence type="ECO:0000313" key="6">
    <source>
        <dbReference type="EMBL" id="TLE02917.1"/>
    </source>
</evidence>
<dbReference type="Pfam" id="PF02518">
    <property type="entry name" value="HATPase_c"/>
    <property type="match status" value="1"/>
</dbReference>
<dbReference type="InterPro" id="IPR003661">
    <property type="entry name" value="HisK_dim/P_dom"/>
</dbReference>
<dbReference type="SMART" id="SM00388">
    <property type="entry name" value="HisKA"/>
    <property type="match status" value="1"/>
</dbReference>
<proteinExistence type="predicted"/>